<evidence type="ECO:0000313" key="1">
    <source>
        <dbReference type="EMBL" id="GHG74822.1"/>
    </source>
</evidence>
<reference evidence="2" key="1">
    <citation type="journal article" date="2019" name="Int. J. Syst. Evol. Microbiol.">
        <title>The Global Catalogue of Microorganisms (GCM) 10K type strain sequencing project: providing services to taxonomists for standard genome sequencing and annotation.</title>
        <authorList>
            <consortium name="The Broad Institute Genomics Platform"/>
            <consortium name="The Broad Institute Genome Sequencing Center for Infectious Disease"/>
            <person name="Wu L."/>
            <person name="Ma J."/>
        </authorList>
    </citation>
    <scope>NUCLEOTIDE SEQUENCE [LARGE SCALE GENOMIC DNA]</scope>
    <source>
        <strain evidence="2">JCM 4253</strain>
    </source>
</reference>
<dbReference type="EMBL" id="BNBF01000036">
    <property type="protein sequence ID" value="GHG74822.1"/>
    <property type="molecule type" value="Genomic_DNA"/>
</dbReference>
<dbReference type="Proteomes" id="UP000619355">
    <property type="component" value="Unassembled WGS sequence"/>
</dbReference>
<accession>A0A919F3H2</accession>
<evidence type="ECO:0000313" key="2">
    <source>
        <dbReference type="Proteomes" id="UP000619355"/>
    </source>
</evidence>
<gene>
    <name evidence="1" type="ORF">GCM10018980_71930</name>
</gene>
<comment type="caution">
    <text evidence="1">The sequence shown here is derived from an EMBL/GenBank/DDBJ whole genome shotgun (WGS) entry which is preliminary data.</text>
</comment>
<name>A0A919F3H2_9ACTN</name>
<sequence>MLWAVELMEKGLNPARHIKGGDAVLDEGRGVATDTSGARSFEADAERERTLDRLEARTEALRFSLRARRASARFELWRHDLRETRETWFRLVDPDGQDPTLEGS</sequence>
<dbReference type="AlphaFoldDB" id="A0A919F3H2"/>
<proteinExistence type="predicted"/>
<organism evidence="1 2">
    <name type="scientific">Streptomyces capoamus</name>
    <dbReference type="NCBI Taxonomy" id="68183"/>
    <lineage>
        <taxon>Bacteria</taxon>
        <taxon>Bacillati</taxon>
        <taxon>Actinomycetota</taxon>
        <taxon>Actinomycetes</taxon>
        <taxon>Kitasatosporales</taxon>
        <taxon>Streptomycetaceae</taxon>
        <taxon>Streptomyces</taxon>
    </lineage>
</organism>
<keyword evidence="2" id="KW-1185">Reference proteome</keyword>
<protein>
    <submittedName>
        <fullName evidence="1">Uncharacterized protein</fullName>
    </submittedName>
</protein>